<name>A0A7Y0TZD4_9ACTO</name>
<dbReference type="InterPro" id="IPR009014">
    <property type="entry name" value="Transketo_C/PFOR_II"/>
</dbReference>
<evidence type="ECO:0000256" key="2">
    <source>
        <dbReference type="ARBA" id="ARBA00023002"/>
    </source>
</evidence>
<keyword evidence="2" id="KW-0560">Oxidoreductase</keyword>
<dbReference type="PANTHER" id="PTHR32154">
    <property type="entry name" value="PYRUVATE-FLAVODOXIN OXIDOREDUCTASE-RELATED"/>
    <property type="match status" value="1"/>
</dbReference>
<evidence type="ECO:0000313" key="6">
    <source>
        <dbReference type="EMBL" id="NMX04208.1"/>
    </source>
</evidence>
<protein>
    <submittedName>
        <fullName evidence="5">Pyruvate ferredoxin oxidoreductase</fullName>
    </submittedName>
</protein>
<dbReference type="InterPro" id="IPR029061">
    <property type="entry name" value="THDP-binding"/>
</dbReference>
<feature type="domain" description="Pyruvate:ferredoxin oxidoreductase core" evidence="4">
    <location>
        <begin position="259"/>
        <end position="358"/>
    </location>
</feature>
<dbReference type="Gene3D" id="3.40.50.920">
    <property type="match status" value="1"/>
</dbReference>
<accession>A0A7Y0TZD4</accession>
<dbReference type="InterPro" id="IPR050722">
    <property type="entry name" value="Pyruvate:ferred/Flavod_OxRd"/>
</dbReference>
<dbReference type="PANTHER" id="PTHR32154:SF0">
    <property type="entry name" value="PYRUVATE-FLAVODOXIN OXIDOREDUCTASE-RELATED"/>
    <property type="match status" value="1"/>
</dbReference>
<dbReference type="FunFam" id="3.40.50.970:FF:000012">
    <property type="entry name" value="Pyruvate:ferredoxin (Flavodoxin) oxidoreductase"/>
    <property type="match status" value="1"/>
</dbReference>
<dbReference type="GO" id="GO:0000287">
    <property type="term" value="F:magnesium ion binding"/>
    <property type="evidence" value="ECO:0007669"/>
    <property type="project" value="UniProtKB-ARBA"/>
</dbReference>
<evidence type="ECO:0000259" key="3">
    <source>
        <dbReference type="Pfam" id="PF01855"/>
    </source>
</evidence>
<dbReference type="CDD" id="cd07034">
    <property type="entry name" value="TPP_PYR_PFOR_IOR-alpha_like"/>
    <property type="match status" value="1"/>
</dbReference>
<dbReference type="Proteomes" id="UP000575397">
    <property type="component" value="Unassembled WGS sequence"/>
</dbReference>
<dbReference type="EMBL" id="JABCUS010000026">
    <property type="protein sequence ID" value="NMX04208.1"/>
    <property type="molecule type" value="Genomic_DNA"/>
</dbReference>
<sequence>MLKQIEGSQAIARAVAACRPNVISAYPISPQTHIVEALSALVKSGQLEHCEYVNVESEFSAMSACIGASAVGARAYTATASQGLLYMVEAVYNASGLGMPIVMTVANRAIGAPINIWNDHTDSMSQRDSGWLQLFAENNQEAADLHVQAFRIAEELSIPVMVCMDGFILTHAVEQVDLPEQDQVDRFLPPYEPRQVLDPDDPISIGAMVGPEAFTEVRYLAHHKQMEALELIPQVQQEFKEIFGRDSGGLVHPYRCEDADVIVTALGSVIGTIKDVVDERREKGEKIGVLGICSFRPFPLAAVREVLQTAKITVSFEKAFSVGIGGIVSTQLRAAMRGRPFTCYDVVGGLGGRNVTKKSLNAMLDDAIAGRLQPLTFLDLDMQLVNAELERERTTRRSGPMAENVMRDAVERTNANLAAQGERPPADKVGIARVAAPSTRADAINVLPEGNN</sequence>
<keyword evidence="5" id="KW-0670">Pyruvate</keyword>
<dbReference type="Gene3D" id="3.40.50.970">
    <property type="match status" value="1"/>
</dbReference>
<dbReference type="GO" id="GO:0016491">
    <property type="term" value="F:oxidoreductase activity"/>
    <property type="evidence" value="ECO:0007669"/>
    <property type="project" value="UniProtKB-KW"/>
</dbReference>
<dbReference type="InterPro" id="IPR033412">
    <property type="entry name" value="PFOR_II"/>
</dbReference>
<comment type="caution">
    <text evidence="5">The sequence shown here is derived from an EMBL/GenBank/DDBJ whole genome shotgun (WGS) entry which is preliminary data.</text>
</comment>
<dbReference type="RefSeq" id="WP_169763143.1">
    <property type="nucleotide sequence ID" value="NZ_JABCUR010000001.1"/>
</dbReference>
<evidence type="ECO:0000313" key="8">
    <source>
        <dbReference type="Proteomes" id="UP000578252"/>
    </source>
</evidence>
<proteinExistence type="inferred from homology"/>
<dbReference type="EMBL" id="JABCUR010000001">
    <property type="protein sequence ID" value="NMW64109.1"/>
    <property type="molecule type" value="Genomic_DNA"/>
</dbReference>
<gene>
    <name evidence="5" type="primary">porA</name>
    <name evidence="6" type="ORF">HHJ77_09870</name>
    <name evidence="5" type="ORF">HHJ78_00785</name>
</gene>
<dbReference type="Proteomes" id="UP000578252">
    <property type="component" value="Unassembled WGS sequence"/>
</dbReference>
<evidence type="ECO:0000256" key="1">
    <source>
        <dbReference type="ARBA" id="ARBA00009032"/>
    </source>
</evidence>
<reference evidence="7 8" key="1">
    <citation type="submission" date="2020-04" db="EMBL/GenBank/DDBJ databases">
        <title>Antimicrobial susceptibility and clonality of vaginal-derived multi-drug resistant Mobiluncus isolates in China.</title>
        <authorList>
            <person name="Zhang X."/>
        </authorList>
    </citation>
    <scope>NUCLEOTIDE SEQUENCE [LARGE SCALE GENOMIC DNA]</scope>
    <source>
        <strain evidence="6 7">12</strain>
        <strain evidence="5 8">13</strain>
    </source>
</reference>
<dbReference type="SUPFAM" id="SSF52518">
    <property type="entry name" value="Thiamin diphosphate-binding fold (THDP-binding)"/>
    <property type="match status" value="1"/>
</dbReference>
<comment type="similarity">
    <text evidence="1">Belongs to the pyruvate:ferredoxin/flavodoxin oxidoreductase family.</text>
</comment>
<dbReference type="GO" id="GO:0006979">
    <property type="term" value="P:response to oxidative stress"/>
    <property type="evidence" value="ECO:0007669"/>
    <property type="project" value="TreeGrafter"/>
</dbReference>
<dbReference type="AlphaFoldDB" id="A0A7Y0TZD4"/>
<dbReference type="SUPFAM" id="SSF52922">
    <property type="entry name" value="TK C-terminal domain-like"/>
    <property type="match status" value="1"/>
</dbReference>
<dbReference type="InterPro" id="IPR002880">
    <property type="entry name" value="Pyrv_Fd/Flavodoxin_OxRdtase_N"/>
</dbReference>
<evidence type="ECO:0000313" key="7">
    <source>
        <dbReference type="Proteomes" id="UP000575397"/>
    </source>
</evidence>
<evidence type="ECO:0000259" key="4">
    <source>
        <dbReference type="Pfam" id="PF17147"/>
    </source>
</evidence>
<dbReference type="Pfam" id="PF01855">
    <property type="entry name" value="POR_N"/>
    <property type="match status" value="1"/>
</dbReference>
<organism evidence="5 8">
    <name type="scientific">Mobiluncus mulieris</name>
    <dbReference type="NCBI Taxonomy" id="2052"/>
    <lineage>
        <taxon>Bacteria</taxon>
        <taxon>Bacillati</taxon>
        <taxon>Actinomycetota</taxon>
        <taxon>Actinomycetes</taxon>
        <taxon>Actinomycetales</taxon>
        <taxon>Actinomycetaceae</taxon>
        <taxon>Mobiluncus</taxon>
    </lineage>
</organism>
<feature type="domain" description="Pyruvate flavodoxin/ferredoxin oxidoreductase pyrimidine binding" evidence="3">
    <location>
        <begin position="14"/>
        <end position="234"/>
    </location>
</feature>
<dbReference type="Pfam" id="PF17147">
    <property type="entry name" value="PFOR_II"/>
    <property type="match status" value="1"/>
</dbReference>
<evidence type="ECO:0000313" key="5">
    <source>
        <dbReference type="EMBL" id="NMW64109.1"/>
    </source>
</evidence>